<dbReference type="InterPro" id="IPR027417">
    <property type="entry name" value="P-loop_NTPase"/>
</dbReference>
<protein>
    <submittedName>
        <fullName evidence="1">Uncharacterized protein</fullName>
    </submittedName>
</protein>
<keyword evidence="2" id="KW-1185">Reference proteome</keyword>
<evidence type="ECO:0000313" key="2">
    <source>
        <dbReference type="Proteomes" id="UP001642484"/>
    </source>
</evidence>
<sequence>GLLGGGGLGSGAWVKQLQRSRRWRLKTVVHDELKNFFRPEFLNRLDEIIVFKSLNKQEVAQIAELEFRTEC</sequence>
<reference evidence="1 2" key="1">
    <citation type="submission" date="2024-02" db="EMBL/GenBank/DDBJ databases">
        <authorList>
            <person name="Chen Y."/>
            <person name="Shah S."/>
            <person name="Dougan E. K."/>
            <person name="Thang M."/>
            <person name="Chan C."/>
        </authorList>
    </citation>
    <scope>NUCLEOTIDE SEQUENCE [LARGE SCALE GENOMIC DNA]</scope>
</reference>
<organism evidence="1 2">
    <name type="scientific">Durusdinium trenchii</name>
    <dbReference type="NCBI Taxonomy" id="1381693"/>
    <lineage>
        <taxon>Eukaryota</taxon>
        <taxon>Sar</taxon>
        <taxon>Alveolata</taxon>
        <taxon>Dinophyceae</taxon>
        <taxon>Suessiales</taxon>
        <taxon>Symbiodiniaceae</taxon>
        <taxon>Durusdinium</taxon>
    </lineage>
</organism>
<gene>
    <name evidence="1" type="ORF">CCMP2556_LOCUS24379</name>
</gene>
<dbReference type="Proteomes" id="UP001642484">
    <property type="component" value="Unassembled WGS sequence"/>
</dbReference>
<dbReference type="Gene3D" id="3.40.50.300">
    <property type="entry name" value="P-loop containing nucleotide triphosphate hydrolases"/>
    <property type="match status" value="1"/>
</dbReference>
<evidence type="ECO:0000313" key="1">
    <source>
        <dbReference type="EMBL" id="CAK9047031.1"/>
    </source>
</evidence>
<proteinExistence type="predicted"/>
<accession>A0ABP0M7J2</accession>
<name>A0ABP0M7J2_9DINO</name>
<comment type="caution">
    <text evidence="1">The sequence shown here is derived from an EMBL/GenBank/DDBJ whole genome shotgun (WGS) entry which is preliminary data.</text>
</comment>
<dbReference type="SUPFAM" id="SSF52540">
    <property type="entry name" value="P-loop containing nucleoside triphosphate hydrolases"/>
    <property type="match status" value="1"/>
</dbReference>
<dbReference type="EMBL" id="CAXAMN010015969">
    <property type="protein sequence ID" value="CAK9047031.1"/>
    <property type="molecule type" value="Genomic_DNA"/>
</dbReference>
<feature type="non-terminal residue" evidence="1">
    <location>
        <position position="1"/>
    </location>
</feature>